<feature type="compositionally biased region" description="Low complexity" evidence="1">
    <location>
        <begin position="193"/>
        <end position="206"/>
    </location>
</feature>
<feature type="region of interest" description="Disordered" evidence="1">
    <location>
        <begin position="49"/>
        <end position="73"/>
    </location>
</feature>
<feature type="region of interest" description="Disordered" evidence="1">
    <location>
        <begin position="338"/>
        <end position="371"/>
    </location>
</feature>
<accession>A0A1I8JQ58</accession>
<name>A0A1I8JQ58_9PLAT</name>
<proteinExistence type="predicted"/>
<feature type="compositionally biased region" description="Low complexity" evidence="1">
    <location>
        <begin position="55"/>
        <end position="66"/>
    </location>
</feature>
<evidence type="ECO:0000313" key="3">
    <source>
        <dbReference type="WBParaSite" id="snap_masked-unitig_27491-processed-gene-0.0-mRNA-1"/>
    </source>
</evidence>
<dbReference type="AlphaFoldDB" id="A0A1I8JQ58"/>
<keyword evidence="2" id="KW-1185">Reference proteome</keyword>
<evidence type="ECO:0000313" key="2">
    <source>
        <dbReference type="Proteomes" id="UP000095280"/>
    </source>
</evidence>
<organism evidence="2 3">
    <name type="scientific">Macrostomum lignano</name>
    <dbReference type="NCBI Taxonomy" id="282301"/>
    <lineage>
        <taxon>Eukaryota</taxon>
        <taxon>Metazoa</taxon>
        <taxon>Spiralia</taxon>
        <taxon>Lophotrochozoa</taxon>
        <taxon>Platyhelminthes</taxon>
        <taxon>Rhabditophora</taxon>
        <taxon>Macrostomorpha</taxon>
        <taxon>Macrostomida</taxon>
        <taxon>Macrostomidae</taxon>
        <taxon>Macrostomum</taxon>
    </lineage>
</organism>
<evidence type="ECO:0000256" key="1">
    <source>
        <dbReference type="SAM" id="MobiDB-lite"/>
    </source>
</evidence>
<dbReference type="Proteomes" id="UP000095280">
    <property type="component" value="Unplaced"/>
</dbReference>
<protein>
    <submittedName>
        <fullName evidence="3">DUF4537 domain-containing protein</fullName>
    </submittedName>
</protein>
<sequence length="371" mass="40939">TLAPHQILALKWLANPGCAGAGQPEAHPAISHRYRPRPFGRQVWQAEMRATRPDSSGPRQRPQSARRPPPDPSLLPYWCYTEGRRAPPYFPAEPPGLPAVRADASWCRRWLRPRNAAVPSTRLGQRVPTGQAHPHPARPAGHRLHFGLFYPGCAACTRPRCTFVAPRSLRQRPRPRLLAVSSAAAAPRPPISPQLLPRPRLGPGQSARQMSPTGRTPWPRLCFTGRAAVRLSRASRVLVWLEDAEDRAAFPPPIALCPRADPLVFVACRDRLLKVQSSGTRGVHGPERELQARPLRWTSLRHCSKAWFVPLAHRAPCLVRQAILNWSARRRLHMAYAASGHGKSSTGSSPDPGEPFPHTNPAAQDPGDSAQ</sequence>
<feature type="region of interest" description="Disordered" evidence="1">
    <location>
        <begin position="180"/>
        <end position="218"/>
    </location>
</feature>
<dbReference type="WBParaSite" id="snap_masked-unitig_27491-processed-gene-0.0-mRNA-1">
    <property type="protein sequence ID" value="snap_masked-unitig_27491-processed-gene-0.0-mRNA-1"/>
    <property type="gene ID" value="snap_masked-unitig_27491-processed-gene-0.0"/>
</dbReference>
<reference evidence="3" key="1">
    <citation type="submission" date="2016-11" db="UniProtKB">
        <authorList>
            <consortium name="WormBaseParasite"/>
        </authorList>
    </citation>
    <scope>IDENTIFICATION</scope>
</reference>